<dbReference type="PANTHER" id="PTHR43434">
    <property type="entry name" value="PHOSPHOGLYCOLATE PHOSPHATASE"/>
    <property type="match status" value="1"/>
</dbReference>
<gene>
    <name evidence="1" type="ORF">A2196_02965</name>
</gene>
<sequence length="225" mass="25992">MTDKTNKTKLFVWDFHGTLEEGVEIGFFEILKKLAKKFKADRKITLFEVREKYGITVAEYLRFFFPKANILQIKKMMEEVAEIQNQNHLKEYVRPAPGAIEVLSKIKKAGYENIVVSNSHPKHIEFLIDIVGMKNLISRVFAVDRHYSHRKQNPTKEKVKIFKMIIKQKNLKARQLITIGDKATDVNAGILAGGTTYQYLHKGFPIDGTEADYKIHDLREILGEI</sequence>
<dbReference type="InterPro" id="IPR036412">
    <property type="entry name" value="HAD-like_sf"/>
</dbReference>
<protein>
    <recommendedName>
        <fullName evidence="3">HAD family hydrolase</fullName>
    </recommendedName>
</protein>
<organism evidence="1 2">
    <name type="scientific">Candidatus Curtissbacteria bacterium RIFOXYA1_FULL_41_14</name>
    <dbReference type="NCBI Taxonomy" id="1797737"/>
    <lineage>
        <taxon>Bacteria</taxon>
        <taxon>Candidatus Curtissiibacteriota</taxon>
    </lineage>
</organism>
<evidence type="ECO:0008006" key="3">
    <source>
        <dbReference type="Google" id="ProtNLM"/>
    </source>
</evidence>
<proteinExistence type="predicted"/>
<dbReference type="GO" id="GO:0005829">
    <property type="term" value="C:cytosol"/>
    <property type="evidence" value="ECO:0007669"/>
    <property type="project" value="TreeGrafter"/>
</dbReference>
<dbReference type="SUPFAM" id="SSF56784">
    <property type="entry name" value="HAD-like"/>
    <property type="match status" value="1"/>
</dbReference>
<evidence type="ECO:0000313" key="2">
    <source>
        <dbReference type="Proteomes" id="UP000176751"/>
    </source>
</evidence>
<dbReference type="InterPro" id="IPR041492">
    <property type="entry name" value="HAD_2"/>
</dbReference>
<dbReference type="GO" id="GO:0006281">
    <property type="term" value="P:DNA repair"/>
    <property type="evidence" value="ECO:0007669"/>
    <property type="project" value="TreeGrafter"/>
</dbReference>
<dbReference type="Proteomes" id="UP000176751">
    <property type="component" value="Unassembled WGS sequence"/>
</dbReference>
<reference evidence="1 2" key="1">
    <citation type="journal article" date="2016" name="Nat. Commun.">
        <title>Thousands of microbial genomes shed light on interconnected biogeochemical processes in an aquifer system.</title>
        <authorList>
            <person name="Anantharaman K."/>
            <person name="Brown C.T."/>
            <person name="Hug L.A."/>
            <person name="Sharon I."/>
            <person name="Castelle C.J."/>
            <person name="Probst A.J."/>
            <person name="Thomas B.C."/>
            <person name="Singh A."/>
            <person name="Wilkins M.J."/>
            <person name="Karaoz U."/>
            <person name="Brodie E.L."/>
            <person name="Williams K.H."/>
            <person name="Hubbard S.S."/>
            <person name="Banfield J.F."/>
        </authorList>
    </citation>
    <scope>NUCLEOTIDE SEQUENCE [LARGE SCALE GENOMIC DNA]</scope>
</reference>
<dbReference type="AlphaFoldDB" id="A0A1F5HCP5"/>
<dbReference type="InterPro" id="IPR023214">
    <property type="entry name" value="HAD_sf"/>
</dbReference>
<dbReference type="Gene3D" id="3.40.50.1000">
    <property type="entry name" value="HAD superfamily/HAD-like"/>
    <property type="match status" value="1"/>
</dbReference>
<dbReference type="PANTHER" id="PTHR43434:SF1">
    <property type="entry name" value="PHOSPHOGLYCOLATE PHOSPHATASE"/>
    <property type="match status" value="1"/>
</dbReference>
<comment type="caution">
    <text evidence="1">The sequence shown here is derived from an EMBL/GenBank/DDBJ whole genome shotgun (WGS) entry which is preliminary data.</text>
</comment>
<dbReference type="SFLD" id="SFLDS00003">
    <property type="entry name" value="Haloacid_Dehalogenase"/>
    <property type="match status" value="1"/>
</dbReference>
<dbReference type="InterPro" id="IPR050155">
    <property type="entry name" value="HAD-like_hydrolase_sf"/>
</dbReference>
<dbReference type="STRING" id="1797737.A2196_02965"/>
<dbReference type="GO" id="GO:0008967">
    <property type="term" value="F:phosphoglycolate phosphatase activity"/>
    <property type="evidence" value="ECO:0007669"/>
    <property type="project" value="TreeGrafter"/>
</dbReference>
<dbReference type="Pfam" id="PF13419">
    <property type="entry name" value="HAD_2"/>
    <property type="match status" value="1"/>
</dbReference>
<dbReference type="EMBL" id="MFCA01000025">
    <property type="protein sequence ID" value="OGE01822.1"/>
    <property type="molecule type" value="Genomic_DNA"/>
</dbReference>
<dbReference type="SFLD" id="SFLDG01129">
    <property type="entry name" value="C1.5:_HAD__Beta-PGM__Phosphata"/>
    <property type="match status" value="1"/>
</dbReference>
<name>A0A1F5HCP5_9BACT</name>
<evidence type="ECO:0000313" key="1">
    <source>
        <dbReference type="EMBL" id="OGE01822.1"/>
    </source>
</evidence>
<dbReference type="CDD" id="cd01427">
    <property type="entry name" value="HAD_like"/>
    <property type="match status" value="1"/>
</dbReference>
<accession>A0A1F5HCP5</accession>